<dbReference type="InterPro" id="IPR020119">
    <property type="entry name" value="PsdUridine_synth_TruD_CS"/>
</dbReference>
<dbReference type="CTD" id="9824905"/>
<feature type="domain" description="TRUD" evidence="6">
    <location>
        <begin position="265"/>
        <end position="472"/>
    </location>
</feature>
<gene>
    <name evidence="7" type="ORF">CRE_30668</name>
    <name evidence="8" type="ORF">GCK72_017536</name>
</gene>
<evidence type="ECO:0000256" key="3">
    <source>
        <dbReference type="ARBA" id="ARBA00023235"/>
    </source>
</evidence>
<evidence type="ECO:0000256" key="1">
    <source>
        <dbReference type="ARBA" id="ARBA00007953"/>
    </source>
</evidence>
<dbReference type="EMBL" id="WUAV01000005">
    <property type="protein sequence ID" value="KAF1750984.1"/>
    <property type="molecule type" value="Genomic_DNA"/>
</dbReference>
<dbReference type="KEGG" id="crq:GCK72_017536"/>
<dbReference type="InterPro" id="IPR020103">
    <property type="entry name" value="PsdUridine_synth_cat_dom_sf"/>
</dbReference>
<dbReference type="InterPro" id="IPR001656">
    <property type="entry name" value="PsdUridine_synth_TruD"/>
</dbReference>
<comment type="similarity">
    <text evidence="1">Belongs to the pseudouridine synthase TruD family.</text>
</comment>
<name>E3LTM3_CAERE</name>
<dbReference type="PANTHER" id="PTHR13326:SF31">
    <property type="entry name" value="PSEUDOURIDYLATE SYNTHASE 7 HOMOLOG"/>
    <property type="match status" value="1"/>
</dbReference>
<dbReference type="NCBIfam" id="TIGR00094">
    <property type="entry name" value="tRNA_TruD_broad"/>
    <property type="match status" value="1"/>
</dbReference>
<dbReference type="Proteomes" id="UP000008281">
    <property type="component" value="Unassembled WGS sequence"/>
</dbReference>
<dbReference type="CDD" id="cd02576">
    <property type="entry name" value="PseudoU_synth_ScPUS7"/>
    <property type="match status" value="1"/>
</dbReference>
<comment type="catalytic activity">
    <reaction evidence="4">
        <text>a uridine in tRNA = a pseudouridine in tRNA</text>
        <dbReference type="Rhea" id="RHEA:54572"/>
        <dbReference type="Rhea" id="RHEA-COMP:13339"/>
        <dbReference type="Rhea" id="RHEA-COMP:13934"/>
        <dbReference type="ChEBI" id="CHEBI:65314"/>
        <dbReference type="ChEBI" id="CHEBI:65315"/>
    </reaction>
</comment>
<evidence type="ECO:0000256" key="5">
    <source>
        <dbReference type="SAM" id="MobiDB-lite"/>
    </source>
</evidence>
<dbReference type="GeneID" id="9824905"/>
<evidence type="ECO:0000313" key="7">
    <source>
        <dbReference type="EMBL" id="EFP10841.1"/>
    </source>
</evidence>
<dbReference type="GO" id="GO:0009982">
    <property type="term" value="F:pseudouridine synthase activity"/>
    <property type="evidence" value="ECO:0007669"/>
    <property type="project" value="InterPro"/>
</dbReference>
<dbReference type="eggNOG" id="KOG2339">
    <property type="taxonomic scope" value="Eukaryota"/>
</dbReference>
<organism evidence="9">
    <name type="scientific">Caenorhabditis remanei</name>
    <name type="common">Caenorhabditis vulgaris</name>
    <dbReference type="NCBI Taxonomy" id="31234"/>
    <lineage>
        <taxon>Eukaryota</taxon>
        <taxon>Metazoa</taxon>
        <taxon>Ecdysozoa</taxon>
        <taxon>Nematoda</taxon>
        <taxon>Chromadorea</taxon>
        <taxon>Rhabditida</taxon>
        <taxon>Rhabditina</taxon>
        <taxon>Rhabditomorpha</taxon>
        <taxon>Rhabditoidea</taxon>
        <taxon>Rhabditidae</taxon>
        <taxon>Peloderinae</taxon>
        <taxon>Caenorhabditis</taxon>
    </lineage>
</organism>
<dbReference type="GO" id="GO:0001522">
    <property type="term" value="P:pseudouridine synthesis"/>
    <property type="evidence" value="ECO:0007669"/>
    <property type="project" value="InterPro"/>
</dbReference>
<evidence type="ECO:0000259" key="6">
    <source>
        <dbReference type="PROSITE" id="PS50984"/>
    </source>
</evidence>
<feature type="region of interest" description="Disordered" evidence="5">
    <location>
        <begin position="535"/>
        <end position="582"/>
    </location>
</feature>
<dbReference type="PANTHER" id="PTHR13326">
    <property type="entry name" value="TRNA PSEUDOURIDINE SYNTHASE D"/>
    <property type="match status" value="1"/>
</dbReference>
<dbReference type="InParanoid" id="E3LTM3"/>
<keyword evidence="3" id="KW-0413">Isomerase</keyword>
<dbReference type="Pfam" id="PF01142">
    <property type="entry name" value="TruD"/>
    <property type="match status" value="2"/>
</dbReference>
<evidence type="ECO:0000313" key="8">
    <source>
        <dbReference type="EMBL" id="KAF1750984.1"/>
    </source>
</evidence>
<dbReference type="STRING" id="31234.E3LTM3"/>
<dbReference type="OMA" id="WINYFGH"/>
<dbReference type="OrthoDB" id="447290at2759"/>
<keyword evidence="9" id="KW-1185">Reference proteome</keyword>
<reference evidence="7" key="1">
    <citation type="submission" date="2007-07" db="EMBL/GenBank/DDBJ databases">
        <title>PCAP assembly of the Caenorhabditis remanei genome.</title>
        <authorList>
            <consortium name="The Caenorhabditis remanei Sequencing Consortium"/>
            <person name="Wilson R.K."/>
        </authorList>
    </citation>
    <scope>NUCLEOTIDE SEQUENCE [LARGE SCALE GENOMIC DNA]</scope>
    <source>
        <strain evidence="7">PB4641</strain>
    </source>
</reference>
<dbReference type="GO" id="GO:0003723">
    <property type="term" value="F:RNA binding"/>
    <property type="evidence" value="ECO:0007669"/>
    <property type="project" value="InterPro"/>
</dbReference>
<evidence type="ECO:0000313" key="10">
    <source>
        <dbReference type="Proteomes" id="UP000483820"/>
    </source>
</evidence>
<dbReference type="FunFam" id="3.30.2350.20:FF:000017">
    <property type="entry name" value="Putative pseudouridine synthase B0024.11"/>
    <property type="match status" value="1"/>
</dbReference>
<protein>
    <recommendedName>
        <fullName evidence="6">TRUD domain-containing protein</fullName>
    </recommendedName>
</protein>
<evidence type="ECO:0000313" key="9">
    <source>
        <dbReference type="Proteomes" id="UP000008281"/>
    </source>
</evidence>
<dbReference type="PROSITE" id="PS50984">
    <property type="entry name" value="TRUD"/>
    <property type="match status" value="1"/>
</dbReference>
<dbReference type="RefSeq" id="XP_003112320.1">
    <property type="nucleotide sequence ID" value="XM_003112272.1"/>
</dbReference>
<dbReference type="PIRSF" id="PIRSF037016">
    <property type="entry name" value="Pseudouridin_synth_euk_prd"/>
    <property type="match status" value="1"/>
</dbReference>
<feature type="compositionally biased region" description="Acidic residues" evidence="5">
    <location>
        <begin position="560"/>
        <end position="582"/>
    </location>
</feature>
<dbReference type="EMBL" id="DS268415">
    <property type="protein sequence ID" value="EFP10841.1"/>
    <property type="molecule type" value="Genomic_DNA"/>
</dbReference>
<dbReference type="Gene3D" id="3.30.2350.20">
    <property type="entry name" value="TruD, catalytic domain"/>
    <property type="match status" value="2"/>
</dbReference>
<proteinExistence type="inferred from homology"/>
<accession>E3LTM3</accession>
<sequence length="582" mass="65184">METDFGLTEYASAHTITPVPCLLKEMYSDFIVQEILADGTVLHIPSPDVILESTGTKKKEIEIDATVEKPSCISEETLAALDERFSAKGDQVLVKVENLTKDERKSIHQFIRERYSGKLITETKDDGIYVSNGHTQTTRKRKNWDENIPKECHFTMCKENKETTFACQLIAKFLNVGPNNIKTHGIKDKRGVTAQRVSVTQVLESTVLDLNSKLRGIRVFGCEYKHEPVKTGAHWGNRFSIVLRELANDSEPLLHERLETFQNTGFVNYFGTQRFGSRSSTTAEIGLAIVKREWERAVKMIMSNAMPGHLEYGLVGHAARCFNQTGDAKKAFGKLRGAQAFATIEGHILKCLSRGGTWQKCITEAIPVQSRSLYVHAYQSLLWNKVASRRVKEIGTRVHESDVGADGTPLGEHATHYDIHIPLPGENEAFANTYGAKWISEILEEDGLTQASFTSLQDKFSLGESSRSLFVEAKDLKWKFIHYSQPRTLLQDGLQTRAVPESEQKGPLLALQIQFSLVSGSYATVALREVTGSDMGKKSMRNASLKSQEEESDKVKEEVKEEEEESAESEERQEEEVAASSE</sequence>
<reference evidence="8 10" key="2">
    <citation type="submission" date="2019-12" db="EMBL/GenBank/DDBJ databases">
        <title>Chromosome-level assembly of the Caenorhabditis remanei genome.</title>
        <authorList>
            <person name="Teterina A.A."/>
            <person name="Willis J.H."/>
            <person name="Phillips P.C."/>
        </authorList>
    </citation>
    <scope>NUCLEOTIDE SEQUENCE [LARGE SCALE GENOMIC DNA]</scope>
    <source>
        <strain evidence="8 10">PX506</strain>
        <tissue evidence="8">Whole organism</tissue>
    </source>
</reference>
<evidence type="ECO:0000256" key="2">
    <source>
        <dbReference type="ARBA" id="ARBA00022694"/>
    </source>
</evidence>
<dbReference type="FunFam" id="3.30.2350.20:FF:000030">
    <property type="entry name" value="tRNA pseudouridine synthase D"/>
    <property type="match status" value="1"/>
</dbReference>
<feature type="compositionally biased region" description="Basic and acidic residues" evidence="5">
    <location>
        <begin position="547"/>
        <end position="559"/>
    </location>
</feature>
<dbReference type="AlphaFoldDB" id="E3LTM3"/>
<dbReference type="FunCoup" id="E3LTM3">
    <property type="interactions" value="2847"/>
</dbReference>
<dbReference type="PROSITE" id="PS01268">
    <property type="entry name" value="UPF0024"/>
    <property type="match status" value="1"/>
</dbReference>
<dbReference type="InterPro" id="IPR011760">
    <property type="entry name" value="PsdUridine_synth_TruD_insert"/>
</dbReference>
<dbReference type="SUPFAM" id="SSF55120">
    <property type="entry name" value="Pseudouridine synthase"/>
    <property type="match status" value="1"/>
</dbReference>
<dbReference type="Proteomes" id="UP000483820">
    <property type="component" value="Chromosome V"/>
</dbReference>
<dbReference type="GO" id="GO:0005634">
    <property type="term" value="C:nucleus"/>
    <property type="evidence" value="ECO:0007669"/>
    <property type="project" value="TreeGrafter"/>
</dbReference>
<keyword evidence="2" id="KW-0819">tRNA processing</keyword>
<evidence type="ECO:0000256" key="4">
    <source>
        <dbReference type="ARBA" id="ARBA00036943"/>
    </source>
</evidence>
<dbReference type="HOGENOM" id="CLU_005281_0_2_1"/>
<dbReference type="GO" id="GO:0008033">
    <property type="term" value="P:tRNA processing"/>
    <property type="evidence" value="ECO:0007669"/>
    <property type="project" value="UniProtKB-KW"/>
</dbReference>
<dbReference type="InterPro" id="IPR042214">
    <property type="entry name" value="TruD_catalytic"/>
</dbReference>